<accession>A0A1H2X971</accession>
<evidence type="ECO:0000313" key="2">
    <source>
        <dbReference type="Proteomes" id="UP000199488"/>
    </source>
</evidence>
<evidence type="ECO:0000313" key="1">
    <source>
        <dbReference type="EMBL" id="SDW88819.1"/>
    </source>
</evidence>
<dbReference type="AlphaFoldDB" id="A0A1H2X971"/>
<organism evidence="1 2">
    <name type="scientific">Marinococcus luteus</name>
    <dbReference type="NCBI Taxonomy" id="1122204"/>
    <lineage>
        <taxon>Bacteria</taxon>
        <taxon>Bacillati</taxon>
        <taxon>Bacillota</taxon>
        <taxon>Bacilli</taxon>
        <taxon>Bacillales</taxon>
        <taxon>Bacillaceae</taxon>
        <taxon>Marinococcus</taxon>
    </lineage>
</organism>
<protein>
    <submittedName>
        <fullName evidence="1">Fur-regulated basic protein B</fullName>
    </submittedName>
</protein>
<dbReference type="RefSeq" id="WP_176967776.1">
    <property type="nucleotide sequence ID" value="NZ_FNNC01000006.1"/>
</dbReference>
<sequence>MRRPQRLSFEDLMEANKNELKGNKQALDSIDRRLDEKKSKEVYVRPGTKKRAN</sequence>
<dbReference type="InterPro" id="IPR025004">
    <property type="entry name" value="SenN/SenS"/>
</dbReference>
<gene>
    <name evidence="1" type="ORF">SAMN05421781_2694</name>
</gene>
<dbReference type="EMBL" id="FNNC01000006">
    <property type="protein sequence ID" value="SDW88819.1"/>
    <property type="molecule type" value="Genomic_DNA"/>
</dbReference>
<keyword evidence="2" id="KW-1185">Reference proteome</keyword>
<name>A0A1H2X971_9BACI</name>
<dbReference type="Pfam" id="PF13040">
    <property type="entry name" value="Fur_reg_FbpB"/>
    <property type="match status" value="1"/>
</dbReference>
<dbReference type="Proteomes" id="UP000199488">
    <property type="component" value="Unassembled WGS sequence"/>
</dbReference>
<reference evidence="1 2" key="1">
    <citation type="submission" date="2016-10" db="EMBL/GenBank/DDBJ databases">
        <authorList>
            <person name="de Groot N.N."/>
        </authorList>
    </citation>
    <scope>NUCLEOTIDE SEQUENCE [LARGE SCALE GENOMIC DNA]</scope>
    <source>
        <strain evidence="1 2">DSM 23126</strain>
    </source>
</reference>
<proteinExistence type="predicted"/>